<keyword evidence="2" id="KW-1133">Transmembrane helix</keyword>
<keyword evidence="2" id="KW-0472">Membrane</keyword>
<sequence>MTMPEVLKVLRDPIVIGVAIACAGVLIAACEVCIVCLLCNRSSPCGKKRTRTDGNQPNGVSPTARMDTTVTLSPPEEALYEQIPCNEL</sequence>
<reference evidence="3" key="1">
    <citation type="submission" date="2023-03" db="EMBL/GenBank/DDBJ databases">
        <authorList>
            <person name="Steffen K."/>
            <person name="Cardenas P."/>
        </authorList>
    </citation>
    <scope>NUCLEOTIDE SEQUENCE</scope>
</reference>
<proteinExistence type="predicted"/>
<feature type="compositionally biased region" description="Polar residues" evidence="1">
    <location>
        <begin position="53"/>
        <end position="71"/>
    </location>
</feature>
<evidence type="ECO:0000313" key="4">
    <source>
        <dbReference type="Proteomes" id="UP001174909"/>
    </source>
</evidence>
<dbReference type="EMBL" id="CASHTH010003589">
    <property type="protein sequence ID" value="CAI8046766.1"/>
    <property type="molecule type" value="Genomic_DNA"/>
</dbReference>
<feature type="region of interest" description="Disordered" evidence="1">
    <location>
        <begin position="45"/>
        <end position="71"/>
    </location>
</feature>
<keyword evidence="4" id="KW-1185">Reference proteome</keyword>
<evidence type="ECO:0000313" key="3">
    <source>
        <dbReference type="EMBL" id="CAI8046766.1"/>
    </source>
</evidence>
<evidence type="ECO:0000256" key="1">
    <source>
        <dbReference type="SAM" id="MobiDB-lite"/>
    </source>
</evidence>
<organism evidence="3 4">
    <name type="scientific">Geodia barretti</name>
    <name type="common">Barrett's horny sponge</name>
    <dbReference type="NCBI Taxonomy" id="519541"/>
    <lineage>
        <taxon>Eukaryota</taxon>
        <taxon>Metazoa</taxon>
        <taxon>Porifera</taxon>
        <taxon>Demospongiae</taxon>
        <taxon>Heteroscleromorpha</taxon>
        <taxon>Tetractinellida</taxon>
        <taxon>Astrophorina</taxon>
        <taxon>Geodiidae</taxon>
        <taxon>Geodia</taxon>
    </lineage>
</organism>
<dbReference type="Proteomes" id="UP001174909">
    <property type="component" value="Unassembled WGS sequence"/>
</dbReference>
<evidence type="ECO:0000256" key="2">
    <source>
        <dbReference type="SAM" id="Phobius"/>
    </source>
</evidence>
<comment type="caution">
    <text evidence="3">The sequence shown here is derived from an EMBL/GenBank/DDBJ whole genome shotgun (WGS) entry which is preliminary data.</text>
</comment>
<gene>
    <name evidence="3" type="ORF">GBAR_LOCUS25858</name>
</gene>
<name>A0AA35XBX6_GEOBA</name>
<feature type="transmembrane region" description="Helical" evidence="2">
    <location>
        <begin position="14"/>
        <end position="39"/>
    </location>
</feature>
<dbReference type="AlphaFoldDB" id="A0AA35XBX6"/>
<protein>
    <submittedName>
        <fullName evidence="3">Uncharacterized protein</fullName>
    </submittedName>
</protein>
<keyword evidence="2" id="KW-0812">Transmembrane</keyword>
<accession>A0AA35XBX6</accession>